<dbReference type="Proteomes" id="UP001372338">
    <property type="component" value="Unassembled WGS sequence"/>
</dbReference>
<proteinExistence type="predicted"/>
<keyword evidence="2" id="KW-1185">Reference proteome</keyword>
<comment type="caution">
    <text evidence="1">The sequence shown here is derived from an EMBL/GenBank/DDBJ whole genome shotgun (WGS) entry which is preliminary data.</text>
</comment>
<dbReference type="AlphaFoldDB" id="A0AAN9EI90"/>
<evidence type="ECO:0000313" key="1">
    <source>
        <dbReference type="EMBL" id="KAK7255210.1"/>
    </source>
</evidence>
<name>A0AAN9EI90_CROPI</name>
<evidence type="ECO:0008006" key="3">
    <source>
        <dbReference type="Google" id="ProtNLM"/>
    </source>
</evidence>
<sequence length="152" mass="16978">MWKGLGPLDAYAICEIPVEFRSAPAAFYAVNGSWNWSILHDFLEPSTCAALAGISAPQTNGEPDKPIWSLATDGLFSITSAYKLLDGPYLDDDMIPTIPNLIWNWNGPERMKLFTWKLLHGWLLTNEERCHRATLGWSNMLNGATLPKVSKN</sequence>
<evidence type="ECO:0000313" key="2">
    <source>
        <dbReference type="Proteomes" id="UP001372338"/>
    </source>
</evidence>
<protein>
    <recommendedName>
        <fullName evidence="3">Reverse transcriptase zinc-binding domain-containing protein</fullName>
    </recommendedName>
</protein>
<reference evidence="1 2" key="1">
    <citation type="submission" date="2024-01" db="EMBL/GenBank/DDBJ databases">
        <title>The genomes of 5 underutilized Papilionoideae crops provide insights into root nodulation and disease resistanc.</title>
        <authorList>
            <person name="Yuan L."/>
        </authorList>
    </citation>
    <scope>NUCLEOTIDE SEQUENCE [LARGE SCALE GENOMIC DNA]</scope>
    <source>
        <strain evidence="1">ZHUSHIDOU_FW_LH</strain>
        <tissue evidence="1">Leaf</tissue>
    </source>
</reference>
<accession>A0AAN9EI90</accession>
<dbReference type="EMBL" id="JAYWIO010000006">
    <property type="protein sequence ID" value="KAK7255210.1"/>
    <property type="molecule type" value="Genomic_DNA"/>
</dbReference>
<organism evidence="1 2">
    <name type="scientific">Crotalaria pallida</name>
    <name type="common">Smooth rattlebox</name>
    <name type="synonym">Crotalaria striata</name>
    <dbReference type="NCBI Taxonomy" id="3830"/>
    <lineage>
        <taxon>Eukaryota</taxon>
        <taxon>Viridiplantae</taxon>
        <taxon>Streptophyta</taxon>
        <taxon>Embryophyta</taxon>
        <taxon>Tracheophyta</taxon>
        <taxon>Spermatophyta</taxon>
        <taxon>Magnoliopsida</taxon>
        <taxon>eudicotyledons</taxon>
        <taxon>Gunneridae</taxon>
        <taxon>Pentapetalae</taxon>
        <taxon>rosids</taxon>
        <taxon>fabids</taxon>
        <taxon>Fabales</taxon>
        <taxon>Fabaceae</taxon>
        <taxon>Papilionoideae</taxon>
        <taxon>50 kb inversion clade</taxon>
        <taxon>genistoids sensu lato</taxon>
        <taxon>core genistoids</taxon>
        <taxon>Crotalarieae</taxon>
        <taxon>Crotalaria</taxon>
    </lineage>
</organism>
<gene>
    <name evidence="1" type="ORF">RIF29_28615</name>
</gene>